<evidence type="ECO:0000256" key="1">
    <source>
        <dbReference type="ARBA" id="ARBA00004141"/>
    </source>
</evidence>
<evidence type="ECO:0000256" key="5">
    <source>
        <dbReference type="SAM" id="Phobius"/>
    </source>
</evidence>
<organism evidence="6 7">
    <name type="scientific">Brevundimonas variabilis</name>
    <dbReference type="NCBI Taxonomy" id="74312"/>
    <lineage>
        <taxon>Bacteria</taxon>
        <taxon>Pseudomonadati</taxon>
        <taxon>Pseudomonadota</taxon>
        <taxon>Alphaproteobacteria</taxon>
        <taxon>Caulobacterales</taxon>
        <taxon>Caulobacteraceae</taxon>
        <taxon>Brevundimonas</taxon>
    </lineage>
</organism>
<dbReference type="GO" id="GO:0016020">
    <property type="term" value="C:membrane"/>
    <property type="evidence" value="ECO:0007669"/>
    <property type="project" value="UniProtKB-SubCell"/>
</dbReference>
<evidence type="ECO:0000256" key="2">
    <source>
        <dbReference type="ARBA" id="ARBA00022692"/>
    </source>
</evidence>
<gene>
    <name evidence="6" type="ORF">GGR13_002334</name>
</gene>
<keyword evidence="2 5" id="KW-0812">Transmembrane</keyword>
<accession>A0A7W9FEU6</accession>
<keyword evidence="7" id="KW-1185">Reference proteome</keyword>
<dbReference type="Proteomes" id="UP000545037">
    <property type="component" value="Unassembled WGS sequence"/>
</dbReference>
<dbReference type="RefSeq" id="WP_183213705.1">
    <property type="nucleotide sequence ID" value="NZ_JACHOR010000004.1"/>
</dbReference>
<evidence type="ECO:0000256" key="3">
    <source>
        <dbReference type="ARBA" id="ARBA00022989"/>
    </source>
</evidence>
<evidence type="ECO:0000313" key="6">
    <source>
        <dbReference type="EMBL" id="MBB5746727.1"/>
    </source>
</evidence>
<feature type="transmembrane region" description="Helical" evidence="5">
    <location>
        <begin position="113"/>
        <end position="132"/>
    </location>
</feature>
<dbReference type="Pfam" id="PF13564">
    <property type="entry name" value="DoxX_2"/>
    <property type="match status" value="1"/>
</dbReference>
<evidence type="ECO:0000313" key="7">
    <source>
        <dbReference type="Proteomes" id="UP000545037"/>
    </source>
</evidence>
<dbReference type="PANTHER" id="PTHR36974:SF1">
    <property type="entry name" value="DOXX FAMILY MEMBRANE PROTEIN"/>
    <property type="match status" value="1"/>
</dbReference>
<dbReference type="PANTHER" id="PTHR36974">
    <property type="entry name" value="MEMBRANE PROTEIN-RELATED"/>
    <property type="match status" value="1"/>
</dbReference>
<keyword evidence="4 5" id="KW-0472">Membrane</keyword>
<feature type="transmembrane region" description="Helical" evidence="5">
    <location>
        <begin position="72"/>
        <end position="93"/>
    </location>
</feature>
<reference evidence="6 7" key="1">
    <citation type="submission" date="2020-08" db="EMBL/GenBank/DDBJ databases">
        <title>Genomic Encyclopedia of Type Strains, Phase IV (KMG-IV): sequencing the most valuable type-strain genomes for metagenomic binning, comparative biology and taxonomic classification.</title>
        <authorList>
            <person name="Goeker M."/>
        </authorList>
    </citation>
    <scope>NUCLEOTIDE SEQUENCE [LARGE SCALE GENOMIC DNA]</scope>
    <source>
        <strain evidence="6 7">DSM 4737</strain>
    </source>
</reference>
<dbReference type="InterPro" id="IPR032808">
    <property type="entry name" value="DoxX"/>
</dbReference>
<keyword evidence="3 5" id="KW-1133">Transmembrane helix</keyword>
<sequence length="145" mass="15765">MDRTPFSRTRTALRIVLAVAFLAAGVLHLVVPGPFLAITPDWVPRPETVIRLTGVAEIAGAIGLLTRRFRVAAGIGLALYALCVFPANVRHAFDPDVSLPTLGWAYHGPRLLLQPVIIWLCLWVSAAIEWPVRHETNASSKAPGE</sequence>
<comment type="caution">
    <text evidence="6">The sequence shown here is derived from an EMBL/GenBank/DDBJ whole genome shotgun (WGS) entry which is preliminary data.</text>
</comment>
<proteinExistence type="predicted"/>
<protein>
    <submittedName>
        <fullName evidence="6">Putative membrane protein</fullName>
    </submittedName>
</protein>
<comment type="subcellular location">
    <subcellularLocation>
        <location evidence="1">Membrane</location>
        <topology evidence="1">Multi-pass membrane protein</topology>
    </subcellularLocation>
</comment>
<dbReference type="EMBL" id="JACHOR010000004">
    <property type="protein sequence ID" value="MBB5746727.1"/>
    <property type="molecule type" value="Genomic_DNA"/>
</dbReference>
<feature type="transmembrane region" description="Helical" evidence="5">
    <location>
        <begin position="48"/>
        <end position="65"/>
    </location>
</feature>
<feature type="transmembrane region" description="Helical" evidence="5">
    <location>
        <begin position="12"/>
        <end position="36"/>
    </location>
</feature>
<evidence type="ECO:0000256" key="4">
    <source>
        <dbReference type="ARBA" id="ARBA00023136"/>
    </source>
</evidence>
<name>A0A7W9FEU6_9CAUL</name>
<dbReference type="AlphaFoldDB" id="A0A7W9FEU6"/>